<accession>A0AAD9XNB0</accession>
<proteinExistence type="predicted"/>
<keyword evidence="1" id="KW-0863">Zinc-finger</keyword>
<keyword evidence="1" id="KW-0479">Metal-binding</keyword>
<dbReference type="GO" id="GO:0008270">
    <property type="term" value="F:zinc ion binding"/>
    <property type="evidence" value="ECO:0007669"/>
    <property type="project" value="UniProtKB-KW"/>
</dbReference>
<dbReference type="Proteomes" id="UP001280121">
    <property type="component" value="Unassembled WGS sequence"/>
</dbReference>
<protein>
    <recommendedName>
        <fullName evidence="2">SWIM-type domain-containing protein</fullName>
    </recommendedName>
</protein>
<dbReference type="PROSITE" id="PS50966">
    <property type="entry name" value="ZF_SWIM"/>
    <property type="match status" value="1"/>
</dbReference>
<keyword evidence="1" id="KW-0862">Zinc</keyword>
<sequence>MWVARRFKPLIEENPVIDEKLLGREIHCIYGLVLPAYILYRAKNKVLNVTKEDHKRSYNNLYAYGFIVRQKNSGSLALIKTLTPHLGAPSSFQRFFLSFQYQKAGFMFVCTPFIELDGYHMNEKFHGVILSAVAMDANNGAFPVAISISESECNEFWGWFCVRYLTSNMQRQYKGQLSGLYLWNTSDKSTKGEFMEEITKLQEVNNDAYNYIMKVPLKHWALHAFENYVKSDHVSNNISECFNVWMEKVRAQPAMSIFKGIRRKMMQRMAKRLEEGRNRASNIPHLVNKKLSEKQDDLRFVSVLCASDKEFGVKDDVTFYIVNLDSNICDYGLWELYDIPCKHALAVLTGTR</sequence>
<dbReference type="Pfam" id="PF04434">
    <property type="entry name" value="SWIM"/>
    <property type="match status" value="1"/>
</dbReference>
<dbReference type="AlphaFoldDB" id="A0AAD9XNB0"/>
<organism evidence="3 4">
    <name type="scientific">Dipteronia dyeriana</name>
    <dbReference type="NCBI Taxonomy" id="168575"/>
    <lineage>
        <taxon>Eukaryota</taxon>
        <taxon>Viridiplantae</taxon>
        <taxon>Streptophyta</taxon>
        <taxon>Embryophyta</taxon>
        <taxon>Tracheophyta</taxon>
        <taxon>Spermatophyta</taxon>
        <taxon>Magnoliopsida</taxon>
        <taxon>eudicotyledons</taxon>
        <taxon>Gunneridae</taxon>
        <taxon>Pentapetalae</taxon>
        <taxon>rosids</taxon>
        <taxon>malvids</taxon>
        <taxon>Sapindales</taxon>
        <taxon>Sapindaceae</taxon>
        <taxon>Hippocastanoideae</taxon>
        <taxon>Acereae</taxon>
        <taxon>Dipteronia</taxon>
    </lineage>
</organism>
<dbReference type="PANTHER" id="PTHR31973">
    <property type="entry name" value="POLYPROTEIN, PUTATIVE-RELATED"/>
    <property type="match status" value="1"/>
</dbReference>
<dbReference type="InterPro" id="IPR007527">
    <property type="entry name" value="Znf_SWIM"/>
</dbReference>
<keyword evidence="4" id="KW-1185">Reference proteome</keyword>
<evidence type="ECO:0000313" key="3">
    <source>
        <dbReference type="EMBL" id="KAK2662003.1"/>
    </source>
</evidence>
<evidence type="ECO:0000259" key="2">
    <source>
        <dbReference type="PROSITE" id="PS50966"/>
    </source>
</evidence>
<reference evidence="3" key="1">
    <citation type="journal article" date="2023" name="Plant J.">
        <title>Genome sequences and population genomics provide insights into the demographic history, inbreeding, and mutation load of two 'living fossil' tree species of Dipteronia.</title>
        <authorList>
            <person name="Feng Y."/>
            <person name="Comes H.P."/>
            <person name="Chen J."/>
            <person name="Zhu S."/>
            <person name="Lu R."/>
            <person name="Zhang X."/>
            <person name="Li P."/>
            <person name="Qiu J."/>
            <person name="Olsen K.M."/>
            <person name="Qiu Y."/>
        </authorList>
    </citation>
    <scope>NUCLEOTIDE SEQUENCE</scope>
    <source>
        <strain evidence="3">KIB01</strain>
    </source>
</reference>
<name>A0AAD9XNB0_9ROSI</name>
<dbReference type="PANTHER" id="PTHR31973:SF187">
    <property type="entry name" value="MUTATOR TRANSPOSASE MUDRA PROTEIN"/>
    <property type="match status" value="1"/>
</dbReference>
<gene>
    <name evidence="3" type="ORF">Ddye_000577</name>
</gene>
<evidence type="ECO:0000256" key="1">
    <source>
        <dbReference type="PROSITE-ProRule" id="PRU00325"/>
    </source>
</evidence>
<evidence type="ECO:0000313" key="4">
    <source>
        <dbReference type="Proteomes" id="UP001280121"/>
    </source>
</evidence>
<dbReference type="EMBL" id="JANJYI010000001">
    <property type="protein sequence ID" value="KAK2662003.1"/>
    <property type="molecule type" value="Genomic_DNA"/>
</dbReference>
<comment type="caution">
    <text evidence="3">The sequence shown here is derived from an EMBL/GenBank/DDBJ whole genome shotgun (WGS) entry which is preliminary data.</text>
</comment>
<feature type="domain" description="SWIM-type" evidence="2">
    <location>
        <begin position="320"/>
        <end position="352"/>
    </location>
</feature>